<feature type="region of interest" description="Disordered" evidence="1">
    <location>
        <begin position="702"/>
        <end position="731"/>
    </location>
</feature>
<feature type="compositionally biased region" description="Polar residues" evidence="1">
    <location>
        <begin position="1098"/>
        <end position="1111"/>
    </location>
</feature>
<dbReference type="AlphaFoldDB" id="A0A316V6X6"/>
<gene>
    <name evidence="2" type="ORF">FA14DRAFT_161214</name>
</gene>
<name>A0A316V6X6_9BASI</name>
<evidence type="ECO:0000313" key="2">
    <source>
        <dbReference type="EMBL" id="PWN33290.1"/>
    </source>
</evidence>
<dbReference type="SUPFAM" id="SSF50965">
    <property type="entry name" value="Galactose oxidase, central domain"/>
    <property type="match status" value="1"/>
</dbReference>
<evidence type="ECO:0008006" key="4">
    <source>
        <dbReference type="Google" id="ProtNLM"/>
    </source>
</evidence>
<dbReference type="PANTHER" id="PTHR46175">
    <property type="entry name" value="BACTERIOOPSIN TRANSCRIPTIONAL ACTIVATOR"/>
    <property type="match status" value="1"/>
</dbReference>
<proteinExistence type="predicted"/>
<reference evidence="2 3" key="1">
    <citation type="journal article" date="2018" name="Mol. Biol. Evol.">
        <title>Broad Genomic Sampling Reveals a Smut Pathogenic Ancestry of the Fungal Clade Ustilaginomycotina.</title>
        <authorList>
            <person name="Kijpornyongpan T."/>
            <person name="Mondo S.J."/>
            <person name="Barry K."/>
            <person name="Sandor L."/>
            <person name="Lee J."/>
            <person name="Lipzen A."/>
            <person name="Pangilinan J."/>
            <person name="LaButti K."/>
            <person name="Hainaut M."/>
            <person name="Henrissat B."/>
            <person name="Grigoriev I.V."/>
            <person name="Spatafora J.W."/>
            <person name="Aime M.C."/>
        </authorList>
    </citation>
    <scope>NUCLEOTIDE SEQUENCE [LARGE SCALE GENOMIC DNA]</scope>
    <source>
        <strain evidence="2 3">MCA 3882</strain>
    </source>
</reference>
<feature type="region of interest" description="Disordered" evidence="1">
    <location>
        <begin position="595"/>
        <end position="676"/>
    </location>
</feature>
<dbReference type="Gene3D" id="2.120.10.80">
    <property type="entry name" value="Kelch-type beta propeller"/>
    <property type="match status" value="1"/>
</dbReference>
<dbReference type="OrthoDB" id="432528at2759"/>
<dbReference type="RefSeq" id="XP_025353592.1">
    <property type="nucleotide sequence ID" value="XM_025499010.1"/>
</dbReference>
<feature type="compositionally biased region" description="Low complexity" evidence="1">
    <location>
        <begin position="617"/>
        <end position="646"/>
    </location>
</feature>
<feature type="compositionally biased region" description="Polar residues" evidence="1">
    <location>
        <begin position="948"/>
        <end position="960"/>
    </location>
</feature>
<dbReference type="EMBL" id="KZ819604">
    <property type="protein sequence ID" value="PWN33290.1"/>
    <property type="molecule type" value="Genomic_DNA"/>
</dbReference>
<dbReference type="InterPro" id="IPR011043">
    <property type="entry name" value="Gal_Oxase/kelch_b-propeller"/>
</dbReference>
<accession>A0A316V6X6</accession>
<dbReference type="Proteomes" id="UP000245771">
    <property type="component" value="Unassembled WGS sequence"/>
</dbReference>
<feature type="region of interest" description="Disordered" evidence="1">
    <location>
        <begin position="16"/>
        <end position="41"/>
    </location>
</feature>
<dbReference type="GeneID" id="37020791"/>
<evidence type="ECO:0000313" key="3">
    <source>
        <dbReference type="Proteomes" id="UP000245771"/>
    </source>
</evidence>
<sequence length="1111" mass="120412">MRNTVVEISECHHTVNTKEGDSRDIGRSNSTSDHFHSSRRPKSASWQTKPFVIAFTKQIILLLVVIPLLSSTVLDVTEAIGIQQRSSILSGVYASDNFLQRRLFGLEKAASFAAQESFQEDQQRPSGYLQQPFLIAGSNDNISGSSLKTDGNGNLVGSEINVINATTGGPMSLQEVNEERWGQTSAYMPSSNRVLFTGGQVKSSEDGVIRVTNDVFTLDMSNGTIANGYLKQTTEAGQNRWHRSSSDALPPHAFAARAVTHTGDHQGEQIFVIGGATADCSISNSPVYVWNAAKHGQVSGSWSAPNISMGQTIPPRRRGMSAMQVPVSIGLNSSEAEAARQKGGSSFMVVGGYTDYTTCNSSTSNSSQAPNAYPYVDIWTTDKSGESMSVRTLPIDSRMPNMSIYDYSAVVLPANETAKQNTRILFVGGRDVFGAFTPMNQLWTLDIETNVWQRMETTNGTNTGLDIPLGRTGHSSTLMDDGTILVHGGYVTLDNSQPPSNDTYYLDPRVDPAVWNKLYPNTTGGSTPGKAYHTAIMANGIYMVAFGQQGTVSGAPSTTLQQRADAQSSPVLYLDTRSPGQWSWTTDLGTILAAREEGSSSSSINPPLSPPSPSSSPSPVQASAASSEMSSQSTQQSTEQQTASSSPTPAQSIEAPAPQQSKDDDGSSDGGPSSKTTHTAVIASVVGALAIAASLGGLYAARKRREARNSDADSVGDDKYERYTGDRDAPPVSSLWINQPMAWAGNAGKGLRRQASMATEKFLARTLSRRNVAAGTMQAGNMRAMQDASASGAYDGDRAQHISRDADNLSIASNDTFTAFRTIPLGSRFSIRRSRKQPMEDMVNDMQTDPFSDEAGREYEINPSLRKHMKPLPEDFIKSLLDDGDFLAHSNIKRTVGGGKYLQSPEQSSPRPENRSRESLFSEDGVSHYSYPYLATINRSSMGAPYSARSSTFTPTSSQAAGMDEDFPTPRHDGQLTPGMVRINQDLADEYDTEMMLQSERFETPTIDTENHASDLHDYAAEDAIDFSGAMTKPSPLVQKKNLILQTPNRQDSPRDWFKSRLPFLEQPSSNLFMNPHPALLSIATQKMLAGEHDEEGNQTPSRSLRITNEE</sequence>
<keyword evidence="3" id="KW-1185">Reference proteome</keyword>
<organism evidence="2 3">
    <name type="scientific">Meira miltonrushii</name>
    <dbReference type="NCBI Taxonomy" id="1280837"/>
    <lineage>
        <taxon>Eukaryota</taxon>
        <taxon>Fungi</taxon>
        <taxon>Dikarya</taxon>
        <taxon>Basidiomycota</taxon>
        <taxon>Ustilaginomycotina</taxon>
        <taxon>Exobasidiomycetes</taxon>
        <taxon>Exobasidiales</taxon>
        <taxon>Brachybasidiaceae</taxon>
        <taxon>Meira</taxon>
    </lineage>
</organism>
<dbReference type="STRING" id="1280837.A0A316V6X6"/>
<protein>
    <recommendedName>
        <fullName evidence="4">Galactose oxidase</fullName>
    </recommendedName>
</protein>
<feature type="compositionally biased region" description="Pro residues" evidence="1">
    <location>
        <begin position="607"/>
        <end position="616"/>
    </location>
</feature>
<feature type="region of interest" description="Disordered" evidence="1">
    <location>
        <begin position="1087"/>
        <end position="1111"/>
    </location>
</feature>
<feature type="compositionally biased region" description="Basic and acidic residues" evidence="1">
    <location>
        <begin position="16"/>
        <end position="26"/>
    </location>
</feature>
<dbReference type="Pfam" id="PF24681">
    <property type="entry name" value="Kelch_KLHDC2_KLHL20_DRC7"/>
    <property type="match status" value="1"/>
</dbReference>
<dbReference type="InParanoid" id="A0A316V6X6"/>
<feature type="region of interest" description="Disordered" evidence="1">
    <location>
        <begin position="897"/>
        <end position="922"/>
    </location>
</feature>
<feature type="compositionally biased region" description="Basic and acidic residues" evidence="1">
    <location>
        <begin position="707"/>
        <end position="729"/>
    </location>
</feature>
<dbReference type="PANTHER" id="PTHR46175:SF4">
    <property type="entry name" value="BACTERIOOPSIN TRANSCRIPTIONAL ACTIVATOR"/>
    <property type="match status" value="1"/>
</dbReference>
<evidence type="ECO:0000256" key="1">
    <source>
        <dbReference type="SAM" id="MobiDB-lite"/>
    </source>
</evidence>
<dbReference type="InterPro" id="IPR015915">
    <property type="entry name" value="Kelch-typ_b-propeller"/>
</dbReference>
<feature type="region of interest" description="Disordered" evidence="1">
    <location>
        <begin position="944"/>
        <end position="978"/>
    </location>
</feature>